<reference evidence="1" key="1">
    <citation type="submission" date="2021-01" db="EMBL/GenBank/DDBJ databases">
        <authorList>
            <person name="Corre E."/>
            <person name="Pelletier E."/>
            <person name="Niang G."/>
            <person name="Scheremetjew M."/>
            <person name="Finn R."/>
            <person name="Kale V."/>
            <person name="Holt S."/>
            <person name="Cochrane G."/>
            <person name="Meng A."/>
            <person name="Brown T."/>
            <person name="Cohen L."/>
        </authorList>
    </citation>
    <scope>NUCLEOTIDE SEQUENCE</scope>
    <source>
        <strain evidence="1">CCMP3328</strain>
    </source>
</reference>
<dbReference type="AlphaFoldDB" id="A0A7R9WMZ3"/>
<proteinExistence type="predicted"/>
<gene>
    <name evidence="1" type="ORF">CAUS1442_LOCUS685</name>
</gene>
<protein>
    <submittedName>
        <fullName evidence="1">Uncharacterized protein</fullName>
    </submittedName>
</protein>
<organism evidence="1">
    <name type="scientific">Craspedostauros australis</name>
    <dbReference type="NCBI Taxonomy" id="1486917"/>
    <lineage>
        <taxon>Eukaryota</taxon>
        <taxon>Sar</taxon>
        <taxon>Stramenopiles</taxon>
        <taxon>Ochrophyta</taxon>
        <taxon>Bacillariophyta</taxon>
        <taxon>Bacillariophyceae</taxon>
        <taxon>Bacillariophycidae</taxon>
        <taxon>Naviculales</taxon>
        <taxon>Naviculaceae</taxon>
        <taxon>Craspedostauros</taxon>
    </lineage>
</organism>
<dbReference type="EMBL" id="HBEF01001080">
    <property type="protein sequence ID" value="CAD8328588.1"/>
    <property type="molecule type" value="Transcribed_RNA"/>
</dbReference>
<accession>A0A7R9WMZ3</accession>
<name>A0A7R9WMZ3_9STRA</name>
<sequence>MSCVHVWFRLSVLTRGASGNAMLRVFATPSLPHLVGDEHCTSTYVHARAVATLLWASAVYHFSVILSLCFSWKVLLPFSFLSPTNIASSILPLFARIRIEWSNIIEEQSRTVCCAKLRPNFQNRKAENTTPPCMRSVHVKCIFLCSAPMHDLLSSADCSVARSGSLAFAFHAEHHIRDSSAHVRFKNTNT</sequence>
<evidence type="ECO:0000313" key="1">
    <source>
        <dbReference type="EMBL" id="CAD8328588.1"/>
    </source>
</evidence>